<dbReference type="InterPro" id="IPR036661">
    <property type="entry name" value="Luciferase-like_sf"/>
</dbReference>
<feature type="non-terminal residue" evidence="2">
    <location>
        <position position="1"/>
    </location>
</feature>
<dbReference type="Gene3D" id="3.20.20.30">
    <property type="entry name" value="Luciferase-like domain"/>
    <property type="match status" value="1"/>
</dbReference>
<name>A0A2U3NHL6_9MYCO</name>
<protein>
    <submittedName>
        <fullName evidence="2">Putative oxidoreductase</fullName>
    </submittedName>
</protein>
<dbReference type="NCBIfam" id="TIGR03617">
    <property type="entry name" value="F420_MSMEG_2256"/>
    <property type="match status" value="1"/>
</dbReference>
<gene>
    <name evidence="2" type="ORF">MTAB308_4518</name>
</gene>
<dbReference type="InterPro" id="IPR019919">
    <property type="entry name" value="Lucif-like_OxRdtase_MSMEG_2256"/>
</dbReference>
<dbReference type="EMBL" id="FTRV01000015">
    <property type="protein sequence ID" value="SPM31006.1"/>
    <property type="molecule type" value="Genomic_DNA"/>
</dbReference>
<dbReference type="AlphaFoldDB" id="A0A2U3NHL6"/>
<organism evidence="2 3">
    <name type="scientific">Mycobacterium terramassiliense</name>
    <dbReference type="NCBI Taxonomy" id="1841859"/>
    <lineage>
        <taxon>Bacteria</taxon>
        <taxon>Bacillati</taxon>
        <taxon>Actinomycetota</taxon>
        <taxon>Actinomycetes</taxon>
        <taxon>Mycobacteriales</taxon>
        <taxon>Mycobacteriaceae</taxon>
        <taxon>Mycobacterium</taxon>
    </lineage>
</organism>
<dbReference type="PANTHER" id="PTHR43244:SF2">
    <property type="entry name" value="CONSERVED HYPOTHETICAL ALANINE AND PROLINE-RICH PROTEIN"/>
    <property type="match status" value="1"/>
</dbReference>
<dbReference type="STRING" id="1841859.GCA_900157385_04519"/>
<feature type="domain" description="Luciferase-like" evidence="1">
    <location>
        <begin position="22"/>
        <end position="321"/>
    </location>
</feature>
<dbReference type="SUPFAM" id="SSF51679">
    <property type="entry name" value="Bacterial luciferase-like"/>
    <property type="match status" value="1"/>
</dbReference>
<evidence type="ECO:0000259" key="1">
    <source>
        <dbReference type="Pfam" id="PF00296"/>
    </source>
</evidence>
<dbReference type="GO" id="GO:0016705">
    <property type="term" value="F:oxidoreductase activity, acting on paired donors, with incorporation or reduction of molecular oxygen"/>
    <property type="evidence" value="ECO:0007669"/>
    <property type="project" value="InterPro"/>
</dbReference>
<sequence>VTGGGKAERPMEVVASAPARLGLAEIGPWAARMERIGFEVIHVSETIHDAFTVAALALTHTTRLTVRTSVALAFPRSPMITAYAAWDLARYSDGRFQLGLATQVRGNIVGRFSVPWSQPALRMRDYIEAVLAIFHSFQTGEPLDYSGRFYRFDRLQPYFNPGPNPCAPPQIWTGGVNKKMCVLAGEISDGFVCHPTNSHPSILKAQTLPALAEGAKNGRRTGIPVAVVANPQPLMATTDAELVRLREHRRSELAFLYSTPAYRRQLEFFGFEDIGEALTGMARRNEWSDLHQHLTDEVLDVIVPQGTYDEIPAVLARWYSAVCTGLSLPVTDVPDDVLAMLIDRLKAIPTLR</sequence>
<dbReference type="Proteomes" id="UP000241595">
    <property type="component" value="Unassembled WGS sequence"/>
</dbReference>
<accession>A0A2U3NHL6</accession>
<dbReference type="Pfam" id="PF00296">
    <property type="entry name" value="Bac_luciferase"/>
    <property type="match status" value="1"/>
</dbReference>
<evidence type="ECO:0000313" key="2">
    <source>
        <dbReference type="EMBL" id="SPM31006.1"/>
    </source>
</evidence>
<proteinExistence type="predicted"/>
<dbReference type="PANTHER" id="PTHR43244">
    <property type="match status" value="1"/>
</dbReference>
<keyword evidence="3" id="KW-1185">Reference proteome</keyword>
<evidence type="ECO:0000313" key="3">
    <source>
        <dbReference type="Proteomes" id="UP000241595"/>
    </source>
</evidence>
<reference evidence="2 3" key="1">
    <citation type="submission" date="2017-01" db="EMBL/GenBank/DDBJ databases">
        <authorList>
            <consortium name="Urmite Genomes"/>
        </authorList>
    </citation>
    <scope>NUCLEOTIDE SEQUENCE [LARGE SCALE GENOMIC DNA]</scope>
    <source>
        <strain evidence="2 3">AB308</strain>
    </source>
</reference>
<dbReference type="InterPro" id="IPR011251">
    <property type="entry name" value="Luciferase-like_dom"/>
</dbReference>
<dbReference type="CDD" id="cd01097">
    <property type="entry name" value="Tetrahydromethanopterin_reductase"/>
    <property type="match status" value="1"/>
</dbReference>
<dbReference type="InterPro" id="IPR050564">
    <property type="entry name" value="F420-G6PD/mer"/>
</dbReference>